<name>A0A9Q1AQN5_9SAUR</name>
<comment type="caution">
    <text evidence="1">The sequence shown here is derived from an EMBL/GenBank/DDBJ whole genome shotgun (WGS) entry which is preliminary data.</text>
</comment>
<proteinExistence type="predicted"/>
<organism evidence="1 2">
    <name type="scientific">Phrynocephalus forsythii</name>
    <dbReference type="NCBI Taxonomy" id="171643"/>
    <lineage>
        <taxon>Eukaryota</taxon>
        <taxon>Metazoa</taxon>
        <taxon>Chordata</taxon>
        <taxon>Craniata</taxon>
        <taxon>Vertebrata</taxon>
        <taxon>Euteleostomi</taxon>
        <taxon>Lepidosauria</taxon>
        <taxon>Squamata</taxon>
        <taxon>Bifurcata</taxon>
        <taxon>Unidentata</taxon>
        <taxon>Episquamata</taxon>
        <taxon>Toxicofera</taxon>
        <taxon>Iguania</taxon>
        <taxon>Acrodonta</taxon>
        <taxon>Agamidae</taxon>
        <taxon>Agaminae</taxon>
        <taxon>Phrynocephalus</taxon>
    </lineage>
</organism>
<evidence type="ECO:0000313" key="2">
    <source>
        <dbReference type="Proteomes" id="UP001142489"/>
    </source>
</evidence>
<dbReference type="Proteomes" id="UP001142489">
    <property type="component" value="Unassembled WGS sequence"/>
</dbReference>
<gene>
    <name evidence="1" type="ORF">JRQ81_010752</name>
</gene>
<keyword evidence="2" id="KW-1185">Reference proteome</keyword>
<feature type="non-terminal residue" evidence="1">
    <location>
        <position position="148"/>
    </location>
</feature>
<dbReference type="EMBL" id="JAPFRF010000022">
    <property type="protein sequence ID" value="KAJ7305001.1"/>
    <property type="molecule type" value="Genomic_DNA"/>
</dbReference>
<dbReference type="OrthoDB" id="10060419at2759"/>
<sequence length="148" mass="16874">MVLEFLDAKDPILNDNLIKWKPDIAYLTDLFTKFNEVNLQLQGDSLNLIKTKSITAAFLARINLKKQNIGWCEFSQFPNLSLANVQDDGVLVYVQHLSVLHTDFKTRFEDVLTMEIPQCIISPYGDIQESNATLKEELIGISTNKELK</sequence>
<dbReference type="PANTHER" id="PTHR45913:SF22">
    <property type="entry name" value="SCAN BOX DOMAIN-CONTAINING PROTEIN"/>
    <property type="match status" value="1"/>
</dbReference>
<evidence type="ECO:0000313" key="1">
    <source>
        <dbReference type="EMBL" id="KAJ7305001.1"/>
    </source>
</evidence>
<reference evidence="1" key="1">
    <citation type="journal article" date="2023" name="DNA Res.">
        <title>Chromosome-level genome assembly of Phrynocephalus forsythii using third-generation DNA sequencing and Hi-C analysis.</title>
        <authorList>
            <person name="Qi Y."/>
            <person name="Zhao W."/>
            <person name="Zhao Y."/>
            <person name="Niu C."/>
            <person name="Cao S."/>
            <person name="Zhang Y."/>
        </authorList>
    </citation>
    <scope>NUCLEOTIDE SEQUENCE</scope>
    <source>
        <tissue evidence="1">Muscle</tissue>
    </source>
</reference>
<protein>
    <submittedName>
        <fullName evidence="1">Uncharacterized protein</fullName>
    </submittedName>
</protein>
<accession>A0A9Q1AQN5</accession>
<dbReference type="PANTHER" id="PTHR45913">
    <property type="entry name" value="EPM2A-INTERACTING PROTEIN 1"/>
    <property type="match status" value="1"/>
</dbReference>
<dbReference type="AlphaFoldDB" id="A0A9Q1AQN5"/>